<dbReference type="InterPro" id="IPR036249">
    <property type="entry name" value="Thioredoxin-like_sf"/>
</dbReference>
<dbReference type="Gene3D" id="3.40.30.10">
    <property type="entry name" value="Glutaredoxin"/>
    <property type="match status" value="1"/>
</dbReference>
<proteinExistence type="predicted"/>
<dbReference type="PROSITE" id="PS51352">
    <property type="entry name" value="THIOREDOXIN_2"/>
    <property type="match status" value="1"/>
</dbReference>
<dbReference type="PANTHER" id="PTHR42852">
    <property type="entry name" value="THIOL:DISULFIDE INTERCHANGE PROTEIN DSBE"/>
    <property type="match status" value="1"/>
</dbReference>
<dbReference type="Pfam" id="PF08534">
    <property type="entry name" value="Redoxin"/>
    <property type="match status" value="1"/>
</dbReference>
<name>A0ABV7R5I3_9RHOB</name>
<dbReference type="InterPro" id="IPR013740">
    <property type="entry name" value="Redoxin"/>
</dbReference>
<protein>
    <submittedName>
        <fullName evidence="2">Redoxin family protein</fullName>
    </submittedName>
</protein>
<evidence type="ECO:0000259" key="1">
    <source>
        <dbReference type="PROSITE" id="PS51352"/>
    </source>
</evidence>
<organism evidence="2 3">
    <name type="scientific">Paracoccus mangrovi</name>
    <dbReference type="NCBI Taxonomy" id="1715645"/>
    <lineage>
        <taxon>Bacteria</taxon>
        <taxon>Pseudomonadati</taxon>
        <taxon>Pseudomonadota</taxon>
        <taxon>Alphaproteobacteria</taxon>
        <taxon>Rhodobacterales</taxon>
        <taxon>Paracoccaceae</taxon>
        <taxon>Paracoccus</taxon>
    </lineage>
</organism>
<dbReference type="PROSITE" id="PS51318">
    <property type="entry name" value="TAT"/>
    <property type="match status" value="1"/>
</dbReference>
<evidence type="ECO:0000313" key="3">
    <source>
        <dbReference type="Proteomes" id="UP001595721"/>
    </source>
</evidence>
<gene>
    <name evidence="2" type="ORF">ACFOMH_08245</name>
</gene>
<feature type="domain" description="Thioredoxin" evidence="1">
    <location>
        <begin position="28"/>
        <end position="173"/>
    </location>
</feature>
<dbReference type="InterPro" id="IPR050553">
    <property type="entry name" value="Thioredoxin_ResA/DsbE_sf"/>
</dbReference>
<sequence>MPLLSRRNFLATAAAGCAIPALIRPARAGRGDPAPEFTGLANWINSPELTMAGLRDKLVLVDFWTFGCSNCVATLPYLTAWHDELSPKGLVIVGVHTPEFPFERDLDQLQRAVGRHGISYPVAQDNSYATWLAYEVRYWPTSVIVGRDGVVVKYHEGDQGMEALGDDLRAMLG</sequence>
<comment type="caution">
    <text evidence="2">The sequence shown here is derived from an EMBL/GenBank/DDBJ whole genome shotgun (WGS) entry which is preliminary data.</text>
</comment>
<dbReference type="EMBL" id="JBHRXJ010000004">
    <property type="protein sequence ID" value="MFC3528168.1"/>
    <property type="molecule type" value="Genomic_DNA"/>
</dbReference>
<evidence type="ECO:0000313" key="2">
    <source>
        <dbReference type="EMBL" id="MFC3528168.1"/>
    </source>
</evidence>
<keyword evidence="3" id="KW-1185">Reference proteome</keyword>
<dbReference type="InterPro" id="IPR013766">
    <property type="entry name" value="Thioredoxin_domain"/>
</dbReference>
<dbReference type="PANTHER" id="PTHR42852:SF13">
    <property type="entry name" value="PROTEIN DIPZ"/>
    <property type="match status" value="1"/>
</dbReference>
<reference evidence="3" key="1">
    <citation type="journal article" date="2019" name="Int. J. Syst. Evol. Microbiol.">
        <title>The Global Catalogue of Microorganisms (GCM) 10K type strain sequencing project: providing services to taxonomists for standard genome sequencing and annotation.</title>
        <authorList>
            <consortium name="The Broad Institute Genomics Platform"/>
            <consortium name="The Broad Institute Genome Sequencing Center for Infectious Disease"/>
            <person name="Wu L."/>
            <person name="Ma J."/>
        </authorList>
    </citation>
    <scope>NUCLEOTIDE SEQUENCE [LARGE SCALE GENOMIC DNA]</scope>
    <source>
        <strain evidence="3">KCTC 42899</strain>
    </source>
</reference>
<dbReference type="SUPFAM" id="SSF52833">
    <property type="entry name" value="Thioredoxin-like"/>
    <property type="match status" value="1"/>
</dbReference>
<dbReference type="InterPro" id="IPR006311">
    <property type="entry name" value="TAT_signal"/>
</dbReference>
<accession>A0ABV7R5I3</accession>
<dbReference type="RefSeq" id="WP_377743833.1">
    <property type="nucleotide sequence ID" value="NZ_JBHRXJ010000004.1"/>
</dbReference>
<dbReference type="Proteomes" id="UP001595721">
    <property type="component" value="Unassembled WGS sequence"/>
</dbReference>